<accession>A0ABR3B1K8</accession>
<feature type="region of interest" description="Disordered" evidence="2">
    <location>
        <begin position="453"/>
        <end position="472"/>
    </location>
</feature>
<feature type="region of interest" description="Disordered" evidence="2">
    <location>
        <begin position="768"/>
        <end position="801"/>
    </location>
</feature>
<dbReference type="PANTHER" id="PTHR48014">
    <property type="entry name" value="SERINE/THREONINE-PROTEIN KINASE FRAY2"/>
    <property type="match status" value="1"/>
</dbReference>
<gene>
    <name evidence="4" type="ORF">J3Q64DRAFT_1676264</name>
</gene>
<dbReference type="Gene3D" id="1.10.510.10">
    <property type="entry name" value="Transferase(Phosphotransferase) domain 1"/>
    <property type="match status" value="1"/>
</dbReference>
<dbReference type="Pfam" id="PF00069">
    <property type="entry name" value="Pkinase"/>
    <property type="match status" value="1"/>
</dbReference>
<evidence type="ECO:0000256" key="1">
    <source>
        <dbReference type="ARBA" id="ARBA00008874"/>
    </source>
</evidence>
<dbReference type="PANTHER" id="PTHR48014:SF21">
    <property type="entry name" value="SERINE_THREONINE-PROTEIN KINASE FRAY2"/>
    <property type="match status" value="1"/>
</dbReference>
<evidence type="ECO:0000259" key="3">
    <source>
        <dbReference type="PROSITE" id="PS50011"/>
    </source>
</evidence>
<comment type="similarity">
    <text evidence="1">Belongs to the protein kinase superfamily. STE Ser/Thr protein kinase family. STE20 subfamily.</text>
</comment>
<reference evidence="4 5" key="1">
    <citation type="submission" date="2024-04" db="EMBL/GenBank/DDBJ databases">
        <title>Symmetric and asymmetric DNA N6-adenine methylation regulates different biological responses in Mucorales.</title>
        <authorList>
            <consortium name="Lawrence Berkeley National Laboratory"/>
            <person name="Lax C."/>
            <person name="Mondo S.J."/>
            <person name="Osorio-Concepcion M."/>
            <person name="Muszewska A."/>
            <person name="Corrochano-Luque M."/>
            <person name="Gutierrez G."/>
            <person name="Riley R."/>
            <person name="Lipzen A."/>
            <person name="Guo J."/>
            <person name="Hundley H."/>
            <person name="Amirebrahimi M."/>
            <person name="Ng V."/>
            <person name="Lorenzo-Gutierrez D."/>
            <person name="Binder U."/>
            <person name="Yang J."/>
            <person name="Song Y."/>
            <person name="Canovas D."/>
            <person name="Navarro E."/>
            <person name="Freitag M."/>
            <person name="Gabaldon T."/>
            <person name="Grigoriev I.V."/>
            <person name="Corrochano L.M."/>
            <person name="Nicolas F.E."/>
            <person name="Garre V."/>
        </authorList>
    </citation>
    <scope>NUCLEOTIDE SEQUENCE [LARGE SCALE GENOMIC DNA]</scope>
    <source>
        <strain evidence="4 5">L51</strain>
    </source>
</reference>
<feature type="region of interest" description="Disordered" evidence="2">
    <location>
        <begin position="488"/>
        <end position="527"/>
    </location>
</feature>
<dbReference type="SUPFAM" id="SSF56112">
    <property type="entry name" value="Protein kinase-like (PK-like)"/>
    <property type="match status" value="1"/>
</dbReference>
<feature type="region of interest" description="Disordered" evidence="2">
    <location>
        <begin position="406"/>
        <end position="446"/>
    </location>
</feature>
<feature type="domain" description="Protein kinase" evidence="3">
    <location>
        <begin position="97"/>
        <end position="358"/>
    </location>
</feature>
<feature type="region of interest" description="Disordered" evidence="2">
    <location>
        <begin position="835"/>
        <end position="865"/>
    </location>
</feature>
<feature type="region of interest" description="Disordered" evidence="2">
    <location>
        <begin position="880"/>
        <end position="911"/>
    </location>
</feature>
<evidence type="ECO:0000256" key="2">
    <source>
        <dbReference type="SAM" id="MobiDB-lite"/>
    </source>
</evidence>
<organism evidence="4 5">
    <name type="scientific">Phycomyces blakesleeanus</name>
    <dbReference type="NCBI Taxonomy" id="4837"/>
    <lineage>
        <taxon>Eukaryota</taxon>
        <taxon>Fungi</taxon>
        <taxon>Fungi incertae sedis</taxon>
        <taxon>Mucoromycota</taxon>
        <taxon>Mucoromycotina</taxon>
        <taxon>Mucoromycetes</taxon>
        <taxon>Mucorales</taxon>
        <taxon>Phycomycetaceae</taxon>
        <taxon>Phycomyces</taxon>
    </lineage>
</organism>
<dbReference type="Gene3D" id="3.30.200.20">
    <property type="entry name" value="Phosphorylase Kinase, domain 1"/>
    <property type="match status" value="1"/>
</dbReference>
<feature type="compositionally biased region" description="Polar residues" evidence="2">
    <location>
        <begin position="454"/>
        <end position="463"/>
    </location>
</feature>
<proteinExistence type="inferred from homology"/>
<dbReference type="EMBL" id="JBCLYO010000006">
    <property type="protein sequence ID" value="KAL0087644.1"/>
    <property type="molecule type" value="Genomic_DNA"/>
</dbReference>
<feature type="compositionally biased region" description="Polar residues" evidence="2">
    <location>
        <begin position="15"/>
        <end position="27"/>
    </location>
</feature>
<protein>
    <submittedName>
        <fullName evidence="4">Kinase-like domain-containing protein</fullName>
    </submittedName>
</protein>
<dbReference type="InterPro" id="IPR011009">
    <property type="entry name" value="Kinase-like_dom_sf"/>
</dbReference>
<dbReference type="PROSITE" id="PS50011">
    <property type="entry name" value="PROTEIN_KINASE_DOM"/>
    <property type="match status" value="1"/>
</dbReference>
<dbReference type="Proteomes" id="UP001448207">
    <property type="component" value="Unassembled WGS sequence"/>
</dbReference>
<keyword evidence="5" id="KW-1185">Reference proteome</keyword>
<feature type="compositionally biased region" description="Low complexity" evidence="2">
    <location>
        <begin position="837"/>
        <end position="860"/>
    </location>
</feature>
<feature type="compositionally biased region" description="Basic and acidic residues" evidence="2">
    <location>
        <begin position="888"/>
        <end position="900"/>
    </location>
</feature>
<dbReference type="SMART" id="SM00220">
    <property type="entry name" value="S_TKc"/>
    <property type="match status" value="1"/>
</dbReference>
<dbReference type="InterPro" id="IPR047173">
    <property type="entry name" value="STRAD_A/B-like"/>
</dbReference>
<comment type="caution">
    <text evidence="4">The sequence shown here is derived from an EMBL/GenBank/DDBJ whole genome shotgun (WGS) entry which is preliminary data.</text>
</comment>
<feature type="region of interest" description="Disordered" evidence="2">
    <location>
        <begin position="1"/>
        <end position="28"/>
    </location>
</feature>
<evidence type="ECO:0000313" key="4">
    <source>
        <dbReference type="EMBL" id="KAL0087644.1"/>
    </source>
</evidence>
<sequence>MTNTDTPDHLLYPQPESTTLLNPNRHPSSPKPILIATSPVLAQGHVARRSLTGPDILSGLKIMTTQQPHDSIAPPSPVSSEMLLVRTRFLLFQTSTYSIRIMQGYGSSAIVYSAIHIPLNKRVAVKIIDLDLFERNQIDALRRETSLMALSKHPNLLRVLGSFVHGSKLYIVTPYLAGGSCLDIMKFGFPEGFEEQTIIVILKQVLEALCYLHKSGDIHRDVKAGNLLMDEDGTVLLADFGVSSSLMESGERGIRKTFVGTPCWMAPEVMEQAAYDYKADIWSFGITAIELATGHAPFAKLAPLKVLMMTLSKDPPTLTRETRINKYSRTFQEMVSLCLNKDPTKRPSAEKLLQHAFFKHNKKKEYLVKAVLAEVPTLAQRPHKTIPQRDISITNIDEWNFENDIAEDDSSSYGNGGSGYPPEDEDSSVGSKDKPAEIQSGKKHISFGKVVVRNPSQPFSSPHHQVATSIASTNSSSSAAAAAAAASSSSTTASSSFSTTTVPTSPTVAFADPPSSPSSYSVSSNSLPKKSRFVMAAEPAREIEINPMPVKHDIPYDSALIDTQNKDNLQKPKSRFNFTPSHSRQHSAGEPYQGVTFLEEPQIERSLSKSSAHETSIERRSRFEIYSNNPSPSLNGMNTNTPSSPGGYGYQSIPLSRDTSISSLGMPLVREGSSARGGRYSVDTDNNINNYNYNYNGSGVGVGGSVPAGLESRKIGRFELSGGSISAGTGSGAGTSAASAGAASVGAGGQVLSDPGPRLSVDIRQDQSLDDYSDGGNSEGSPMFGRSQWTQSANSTSSAEQQNTLLHSQIQNLVKNNEAQRVLLQGIMSILQPKPITSSKKSYPGSSTSTTTTTISTTTTNHPDPALEANLATLERQLSESMQQNAELQRKNEALRRDVAQLRQKSYRPSI</sequence>
<evidence type="ECO:0000313" key="5">
    <source>
        <dbReference type="Proteomes" id="UP001448207"/>
    </source>
</evidence>
<dbReference type="InterPro" id="IPR000719">
    <property type="entry name" value="Prot_kinase_dom"/>
</dbReference>
<feature type="compositionally biased region" description="Polar residues" evidence="2">
    <location>
        <begin position="787"/>
        <end position="801"/>
    </location>
</feature>
<name>A0ABR3B1K8_PHYBL</name>